<dbReference type="EMBL" id="AWVH01000039">
    <property type="protein sequence ID" value="ERJ92030.1"/>
    <property type="molecule type" value="Genomic_DNA"/>
</dbReference>
<proteinExistence type="predicted"/>
<comment type="caution">
    <text evidence="4">The sequence shown here is derived from an EMBL/GenBank/DDBJ whole genome shotgun (WGS) entry which is preliminary data.</text>
</comment>
<dbReference type="Proteomes" id="UP000016649">
    <property type="component" value="Unassembled WGS sequence"/>
</dbReference>
<evidence type="ECO:0000313" key="4">
    <source>
        <dbReference type="EMBL" id="ERJ92030.1"/>
    </source>
</evidence>
<evidence type="ECO:0000256" key="2">
    <source>
        <dbReference type="SAM" id="Coils"/>
    </source>
</evidence>
<feature type="region of interest" description="Disordered" evidence="3">
    <location>
        <begin position="83"/>
        <end position="182"/>
    </location>
</feature>
<feature type="compositionally biased region" description="Polar residues" evidence="3">
    <location>
        <begin position="140"/>
        <end position="182"/>
    </location>
</feature>
<keyword evidence="5" id="KW-1185">Reference proteome</keyword>
<sequence length="182" mass="20516">MISLEQIRILEQKVESALARLKELQNENAVLKHENTELKTQISELNETCSRFEQEEGKIEQGILHVLNRLNTMEDTVQRTLLSDNQASQSKKEPVQPDIHNTANGSDTVPEQNHTKTEAQVAEEPVQTYVQEKMPEEKQSFGTVSESKSLLQSAERNIQNEQSAGTTETEPLAASDNQLDIF</sequence>
<dbReference type="Pfam" id="PF06005">
    <property type="entry name" value="ZapB"/>
    <property type="match status" value="1"/>
</dbReference>
<dbReference type="RefSeq" id="WP_021687889.1">
    <property type="nucleotide sequence ID" value="NZ_KI260569.1"/>
</dbReference>
<accession>A0ABN0NXC3</accession>
<protein>
    <recommendedName>
        <fullName evidence="6">Cell division protein ZapB</fullName>
    </recommendedName>
</protein>
<dbReference type="InterPro" id="IPR009252">
    <property type="entry name" value="Cell_div_ZapB"/>
</dbReference>
<dbReference type="Gene3D" id="1.20.5.340">
    <property type="match status" value="1"/>
</dbReference>
<gene>
    <name evidence="4" type="ORF">HMPREF9193_01688</name>
</gene>
<name>A0ABN0NXC3_TRELE</name>
<organism evidence="4 5">
    <name type="scientific">Treponema lecithinolyticum ATCC 700332</name>
    <dbReference type="NCBI Taxonomy" id="1321815"/>
    <lineage>
        <taxon>Bacteria</taxon>
        <taxon>Pseudomonadati</taxon>
        <taxon>Spirochaetota</taxon>
        <taxon>Spirochaetia</taxon>
        <taxon>Spirochaetales</taxon>
        <taxon>Treponemataceae</taxon>
        <taxon>Treponema</taxon>
    </lineage>
</organism>
<evidence type="ECO:0000256" key="1">
    <source>
        <dbReference type="ARBA" id="ARBA00023054"/>
    </source>
</evidence>
<reference evidence="4 5" key="1">
    <citation type="submission" date="2013-08" db="EMBL/GenBank/DDBJ databases">
        <authorList>
            <person name="Weinstock G."/>
            <person name="Sodergren E."/>
            <person name="Wylie T."/>
            <person name="Fulton L."/>
            <person name="Fulton R."/>
            <person name="Fronick C."/>
            <person name="O'Laughlin M."/>
            <person name="Godfrey J."/>
            <person name="Miner T."/>
            <person name="Herter B."/>
            <person name="Appelbaum E."/>
            <person name="Cordes M."/>
            <person name="Lek S."/>
            <person name="Wollam A."/>
            <person name="Pepin K.H."/>
            <person name="Palsikar V.B."/>
            <person name="Mitreva M."/>
            <person name="Wilson R.K."/>
        </authorList>
    </citation>
    <scope>NUCLEOTIDE SEQUENCE [LARGE SCALE GENOMIC DNA]</scope>
    <source>
        <strain evidence="4 5">ATCC 700332</strain>
    </source>
</reference>
<feature type="coiled-coil region" evidence="2">
    <location>
        <begin position="4"/>
        <end position="55"/>
    </location>
</feature>
<evidence type="ECO:0008006" key="6">
    <source>
        <dbReference type="Google" id="ProtNLM"/>
    </source>
</evidence>
<evidence type="ECO:0000256" key="3">
    <source>
        <dbReference type="SAM" id="MobiDB-lite"/>
    </source>
</evidence>
<feature type="compositionally biased region" description="Polar residues" evidence="3">
    <location>
        <begin position="99"/>
        <end position="112"/>
    </location>
</feature>
<evidence type="ECO:0000313" key="5">
    <source>
        <dbReference type="Proteomes" id="UP000016649"/>
    </source>
</evidence>
<keyword evidence="1 2" id="KW-0175">Coiled coil</keyword>